<keyword evidence="2" id="KW-1185">Reference proteome</keyword>
<sequence length="93" mass="10705">MARWCALSPKLDGRSYRDVVNSVKEVVNPPPRFVRGRFQSRFEKSRPEKVQLFKDADSKGVDSLVDPNVPTVNEDKEKAYPALAVMNLAWRWN</sequence>
<accession>A0A1R3JVW5</accession>
<comment type="caution">
    <text evidence="1">The sequence shown here is derived from an EMBL/GenBank/DDBJ whole genome shotgun (WGS) entry which is preliminary data.</text>
</comment>
<gene>
    <name evidence="1" type="ORF">COLO4_13583</name>
</gene>
<dbReference type="Proteomes" id="UP000187203">
    <property type="component" value="Unassembled WGS sequence"/>
</dbReference>
<organism evidence="1 2">
    <name type="scientific">Corchorus olitorius</name>
    <dbReference type="NCBI Taxonomy" id="93759"/>
    <lineage>
        <taxon>Eukaryota</taxon>
        <taxon>Viridiplantae</taxon>
        <taxon>Streptophyta</taxon>
        <taxon>Embryophyta</taxon>
        <taxon>Tracheophyta</taxon>
        <taxon>Spermatophyta</taxon>
        <taxon>Magnoliopsida</taxon>
        <taxon>eudicotyledons</taxon>
        <taxon>Gunneridae</taxon>
        <taxon>Pentapetalae</taxon>
        <taxon>rosids</taxon>
        <taxon>malvids</taxon>
        <taxon>Malvales</taxon>
        <taxon>Malvaceae</taxon>
        <taxon>Grewioideae</taxon>
        <taxon>Apeibeae</taxon>
        <taxon>Corchorus</taxon>
    </lineage>
</organism>
<protein>
    <submittedName>
        <fullName evidence="1">Katanin p80 WD40 repeat-containing subunit B1-like protein</fullName>
    </submittedName>
</protein>
<name>A0A1R3JVW5_9ROSI</name>
<evidence type="ECO:0000313" key="1">
    <source>
        <dbReference type="EMBL" id="OMO98974.1"/>
    </source>
</evidence>
<evidence type="ECO:0000313" key="2">
    <source>
        <dbReference type="Proteomes" id="UP000187203"/>
    </source>
</evidence>
<reference evidence="2" key="1">
    <citation type="submission" date="2013-09" db="EMBL/GenBank/DDBJ databases">
        <title>Corchorus olitorius genome sequencing.</title>
        <authorList>
            <person name="Alam M."/>
            <person name="Haque M.S."/>
            <person name="Islam M.S."/>
            <person name="Emdad E.M."/>
            <person name="Islam M.M."/>
            <person name="Ahmed B."/>
            <person name="Halim A."/>
            <person name="Hossen Q.M.M."/>
            <person name="Hossain M.Z."/>
            <person name="Ahmed R."/>
            <person name="Khan M.M."/>
            <person name="Islam R."/>
            <person name="Rashid M.M."/>
            <person name="Khan S.A."/>
            <person name="Rahman M.S."/>
            <person name="Alam M."/>
            <person name="Yahiya A.S."/>
            <person name="Khan M.S."/>
            <person name="Azam M.S."/>
            <person name="Haque T."/>
            <person name="Lashkar M.Z.H."/>
            <person name="Akhand A.I."/>
            <person name="Morshed G."/>
            <person name="Roy S."/>
            <person name="Uddin K.S."/>
            <person name="Rabeya T."/>
            <person name="Hossain A.S."/>
            <person name="Chowdhury A."/>
            <person name="Snigdha A.R."/>
            <person name="Mortoza M.S."/>
            <person name="Matin S.A."/>
            <person name="Hoque S.M.E."/>
            <person name="Islam M.K."/>
            <person name="Roy D.K."/>
            <person name="Haider R."/>
            <person name="Moosa M.M."/>
            <person name="Elias S.M."/>
            <person name="Hasan A.M."/>
            <person name="Jahan S."/>
            <person name="Shafiuddin M."/>
            <person name="Mahmood N."/>
            <person name="Shommy N.S."/>
        </authorList>
    </citation>
    <scope>NUCLEOTIDE SEQUENCE [LARGE SCALE GENOMIC DNA]</scope>
    <source>
        <strain evidence="2">cv. O-4</strain>
    </source>
</reference>
<dbReference type="AlphaFoldDB" id="A0A1R3JVW5"/>
<dbReference type="EMBL" id="AWUE01015207">
    <property type="protein sequence ID" value="OMO98974.1"/>
    <property type="molecule type" value="Genomic_DNA"/>
</dbReference>
<proteinExistence type="predicted"/>